<dbReference type="Pfam" id="PF07704">
    <property type="entry name" value="PSK_trans_fac"/>
    <property type="match status" value="1"/>
</dbReference>
<dbReference type="Proteomes" id="UP001596122">
    <property type="component" value="Unassembled WGS sequence"/>
</dbReference>
<dbReference type="EMBL" id="JBHSLD010000009">
    <property type="protein sequence ID" value="MFC5381405.1"/>
    <property type="molecule type" value="Genomic_DNA"/>
</dbReference>
<dbReference type="RefSeq" id="WP_340269293.1">
    <property type="nucleotide sequence ID" value="NZ_JBBEOG010000004.1"/>
</dbReference>
<reference evidence="3" key="1">
    <citation type="journal article" date="2019" name="Int. J. Syst. Evol. Microbiol.">
        <title>The Global Catalogue of Microorganisms (GCM) 10K type strain sequencing project: providing services to taxonomists for standard genome sequencing and annotation.</title>
        <authorList>
            <consortium name="The Broad Institute Genomics Platform"/>
            <consortium name="The Broad Institute Genome Sequencing Center for Infectious Disease"/>
            <person name="Wu L."/>
            <person name="Ma J."/>
        </authorList>
    </citation>
    <scope>NUCLEOTIDE SEQUENCE [LARGE SCALE GENOMIC DNA]</scope>
    <source>
        <strain evidence="3">CCUG 43114</strain>
    </source>
</reference>
<keyword evidence="3" id="KW-1185">Reference proteome</keyword>
<proteinExistence type="predicted"/>
<organism evidence="2 3">
    <name type="scientific">Aquipuribacter nitratireducens</name>
    <dbReference type="NCBI Taxonomy" id="650104"/>
    <lineage>
        <taxon>Bacteria</taxon>
        <taxon>Bacillati</taxon>
        <taxon>Actinomycetota</taxon>
        <taxon>Actinomycetes</taxon>
        <taxon>Micrococcales</taxon>
        <taxon>Intrasporangiaceae</taxon>
        <taxon>Aquipuribacter</taxon>
    </lineage>
</organism>
<sequence length="85" mass="9476">MALTIKNASTEALARAVAERTGEGLTQAVTTALEERLARLARDADRDARRRRLLDLAADAGRRWPDHLVTVEHGDLLYDERGLPR</sequence>
<evidence type="ECO:0000313" key="2">
    <source>
        <dbReference type="EMBL" id="MFC5381405.1"/>
    </source>
</evidence>
<dbReference type="InterPro" id="IPR011660">
    <property type="entry name" value="VapB-like"/>
</dbReference>
<protein>
    <submittedName>
        <fullName evidence="2">Type II toxin-antitoxin system VapB family antitoxin</fullName>
    </submittedName>
</protein>
<keyword evidence="1" id="KW-1277">Toxin-antitoxin system</keyword>
<accession>A0ABW0GQA6</accession>
<comment type="caution">
    <text evidence="2">The sequence shown here is derived from an EMBL/GenBank/DDBJ whole genome shotgun (WGS) entry which is preliminary data.</text>
</comment>
<evidence type="ECO:0000313" key="3">
    <source>
        <dbReference type="Proteomes" id="UP001596122"/>
    </source>
</evidence>
<name>A0ABW0GQA6_9MICO</name>
<evidence type="ECO:0000256" key="1">
    <source>
        <dbReference type="ARBA" id="ARBA00022649"/>
    </source>
</evidence>
<gene>
    <name evidence="2" type="ORF">ACFPJ6_11430</name>
</gene>